<dbReference type="Pfam" id="PF23296">
    <property type="entry name" value="DUF7079"/>
    <property type="match status" value="1"/>
</dbReference>
<proteinExistence type="predicted"/>
<feature type="domain" description="DUF7079" evidence="1">
    <location>
        <begin position="9"/>
        <end position="120"/>
    </location>
</feature>
<evidence type="ECO:0000313" key="3">
    <source>
        <dbReference type="Proteomes" id="UP001055111"/>
    </source>
</evidence>
<name>A0AA37MTA4_9BURK</name>
<reference evidence="2" key="1">
    <citation type="submission" date="2022-09" db="EMBL/GenBank/DDBJ databases">
        <title>Isolation and characterization of 3-chlorobenzoate degrading bacteria from soils in Shizuoka.</title>
        <authorList>
            <person name="Ifat A."/>
            <person name="Ogawa N."/>
            <person name="Kimbara K."/>
            <person name="Moriuchi R."/>
            <person name="Dohra H."/>
            <person name="Shintani M."/>
        </authorList>
    </citation>
    <scope>NUCLEOTIDE SEQUENCE</scope>
    <source>
        <strain evidence="2">19CS4-2</strain>
    </source>
</reference>
<dbReference type="Proteomes" id="UP001055111">
    <property type="component" value="Unassembled WGS sequence"/>
</dbReference>
<organism evidence="2 3">
    <name type="scientific">Caballeronia novacaledonica</name>
    <dbReference type="NCBI Taxonomy" id="1544861"/>
    <lineage>
        <taxon>Bacteria</taxon>
        <taxon>Pseudomonadati</taxon>
        <taxon>Pseudomonadota</taxon>
        <taxon>Betaproteobacteria</taxon>
        <taxon>Burkholderiales</taxon>
        <taxon>Burkholderiaceae</taxon>
        <taxon>Caballeronia</taxon>
    </lineage>
</organism>
<sequence>MADTVTTGERRTCWLAMSDLFVDNEVDYRHVAEQLIRNCPNMPVPLLKQVFFSEVAPELASNGMTPAPSVWMEFDSDQVVNGISSMLARRQRSVLYMAGNNLWQLVCRWLCNDIWKKLERELLAVRQRPDDLTRE</sequence>
<comment type="caution">
    <text evidence="2">The sequence shown here is derived from an EMBL/GenBank/DDBJ whole genome shotgun (WGS) entry which is preliminary data.</text>
</comment>
<evidence type="ECO:0000259" key="1">
    <source>
        <dbReference type="Pfam" id="PF23296"/>
    </source>
</evidence>
<dbReference type="RefSeq" id="WP_238214167.1">
    <property type="nucleotide sequence ID" value="NZ_BPUQ01000002.1"/>
</dbReference>
<dbReference type="AlphaFoldDB" id="A0AA37MTA4"/>
<dbReference type="EMBL" id="BPUS01000010">
    <property type="protein sequence ID" value="GJH27477.1"/>
    <property type="molecule type" value="Genomic_DNA"/>
</dbReference>
<dbReference type="InterPro" id="IPR055507">
    <property type="entry name" value="DUF7079"/>
</dbReference>
<protein>
    <recommendedName>
        <fullName evidence="1">DUF7079 domain-containing protein</fullName>
    </recommendedName>
</protein>
<evidence type="ECO:0000313" key="2">
    <source>
        <dbReference type="EMBL" id="GJH27477.1"/>
    </source>
</evidence>
<accession>A0AA37MTA4</accession>
<gene>
    <name evidence="2" type="ORF">CBA19CS42_23195</name>
</gene>